<evidence type="ECO:0000256" key="6">
    <source>
        <dbReference type="ARBA" id="ARBA00023242"/>
    </source>
</evidence>
<evidence type="ECO:0000256" key="2">
    <source>
        <dbReference type="ARBA" id="ARBA00006898"/>
    </source>
</evidence>
<dbReference type="InterPro" id="IPR010997">
    <property type="entry name" value="HRDC-like_sf"/>
</dbReference>
<evidence type="ECO:0000256" key="4">
    <source>
        <dbReference type="ARBA" id="ARBA00022478"/>
    </source>
</evidence>
<evidence type="ECO:0000256" key="1">
    <source>
        <dbReference type="ARBA" id="ARBA00004123"/>
    </source>
</evidence>
<dbReference type="EMBL" id="HBGO01018361">
    <property type="protein sequence ID" value="CAD9340174.1"/>
    <property type="molecule type" value="Transcribed_RNA"/>
</dbReference>
<dbReference type="SUPFAM" id="SSF47819">
    <property type="entry name" value="HRDC-like"/>
    <property type="match status" value="1"/>
</dbReference>
<dbReference type="InterPro" id="IPR005574">
    <property type="entry name" value="Rpb4/RPC9"/>
</dbReference>
<evidence type="ECO:0000256" key="7">
    <source>
        <dbReference type="SAM" id="MobiDB-lite"/>
    </source>
</evidence>
<sequence>MSELVSKLKGRKLSQKSTASKEHDGAVGNHSEDGEDGGGENGHSGEVDAETGNDEDDGFGLTDGEALQVLNLMPRETVEIHLMIEDLPSRMTEERQGELLELVGKYSTTYDASGVEEAGEEAEDVEENGGYYEGEEIAEAEAAHADHDNKENGYR</sequence>
<organism evidence="8">
    <name type="scientific">Trieres chinensis</name>
    <name type="common">Marine centric diatom</name>
    <name type="synonym">Odontella sinensis</name>
    <dbReference type="NCBI Taxonomy" id="1514140"/>
    <lineage>
        <taxon>Eukaryota</taxon>
        <taxon>Sar</taxon>
        <taxon>Stramenopiles</taxon>
        <taxon>Ochrophyta</taxon>
        <taxon>Bacillariophyta</taxon>
        <taxon>Mediophyceae</taxon>
        <taxon>Biddulphiophycidae</taxon>
        <taxon>Eupodiscales</taxon>
        <taxon>Parodontellaceae</taxon>
        <taxon>Trieres</taxon>
    </lineage>
</organism>
<keyword evidence="6" id="KW-0539">Nucleus</keyword>
<name>A0A7S2EJ46_TRICV</name>
<keyword evidence="5" id="KW-0804">Transcription</keyword>
<feature type="region of interest" description="Disordered" evidence="7">
    <location>
        <begin position="1"/>
        <end position="65"/>
    </location>
</feature>
<dbReference type="PANTHER" id="PTHR15561:SF0">
    <property type="entry name" value="DNA-DIRECTED RNA POLYMERASE III SUBUNIT RPC9"/>
    <property type="match status" value="1"/>
</dbReference>
<evidence type="ECO:0000256" key="5">
    <source>
        <dbReference type="ARBA" id="ARBA00023163"/>
    </source>
</evidence>
<comment type="similarity">
    <text evidence="2">Belongs to the eukaryotic RPC9 RNA polymerase subunit family.</text>
</comment>
<dbReference type="PANTHER" id="PTHR15561">
    <property type="entry name" value="CALCITONIN GENE-RELATED PEPTIDE-RECEPTOR COMPONENT PROTEIN"/>
    <property type="match status" value="1"/>
</dbReference>
<gene>
    <name evidence="8" type="ORF">OSIN01602_LOCUS10523</name>
</gene>
<accession>A0A7S2EJ46</accession>
<comment type="subcellular location">
    <subcellularLocation>
        <location evidence="1">Nucleus</location>
    </subcellularLocation>
</comment>
<evidence type="ECO:0000313" key="8">
    <source>
        <dbReference type="EMBL" id="CAD9340174.1"/>
    </source>
</evidence>
<dbReference type="GO" id="GO:0000166">
    <property type="term" value="F:nucleotide binding"/>
    <property type="evidence" value="ECO:0007669"/>
    <property type="project" value="InterPro"/>
</dbReference>
<dbReference type="AlphaFoldDB" id="A0A7S2EJ46"/>
<evidence type="ECO:0000256" key="3">
    <source>
        <dbReference type="ARBA" id="ARBA00016672"/>
    </source>
</evidence>
<dbReference type="GO" id="GO:0006384">
    <property type="term" value="P:transcription initiation at RNA polymerase III promoter"/>
    <property type="evidence" value="ECO:0007669"/>
    <property type="project" value="InterPro"/>
</dbReference>
<feature type="compositionally biased region" description="Acidic residues" evidence="7">
    <location>
        <begin position="47"/>
        <end position="58"/>
    </location>
</feature>
<dbReference type="Gene3D" id="1.20.1250.40">
    <property type="match status" value="1"/>
</dbReference>
<reference evidence="8" key="1">
    <citation type="submission" date="2021-01" db="EMBL/GenBank/DDBJ databases">
        <authorList>
            <person name="Corre E."/>
            <person name="Pelletier E."/>
            <person name="Niang G."/>
            <person name="Scheremetjew M."/>
            <person name="Finn R."/>
            <person name="Kale V."/>
            <person name="Holt S."/>
            <person name="Cochrane G."/>
            <person name="Meng A."/>
            <person name="Brown T."/>
            <person name="Cohen L."/>
        </authorList>
    </citation>
    <scope>NUCLEOTIDE SEQUENCE</scope>
    <source>
        <strain evidence="8">Grunow 1884</strain>
    </source>
</reference>
<protein>
    <recommendedName>
        <fullName evidence="3">DNA-directed RNA polymerase III subunit RPC9</fullName>
    </recommendedName>
</protein>
<dbReference type="GO" id="GO:0005666">
    <property type="term" value="C:RNA polymerase III complex"/>
    <property type="evidence" value="ECO:0007669"/>
    <property type="project" value="InterPro"/>
</dbReference>
<keyword evidence="4" id="KW-0240">DNA-directed RNA polymerase</keyword>
<dbReference type="Pfam" id="PF03874">
    <property type="entry name" value="RNA_pol_Rpb4"/>
    <property type="match status" value="1"/>
</dbReference>
<proteinExistence type="inferred from homology"/>
<dbReference type="InterPro" id="IPR038324">
    <property type="entry name" value="Rpb4/RPC9_sf"/>
</dbReference>
<dbReference type="InterPro" id="IPR038846">
    <property type="entry name" value="RPC9"/>
</dbReference>